<evidence type="ECO:0000313" key="9">
    <source>
        <dbReference type="Proteomes" id="UP001194696"/>
    </source>
</evidence>
<dbReference type="PANTHER" id="PTHR23502:SF5">
    <property type="entry name" value="QUINIDINE RESISTANCE PROTEIN 3"/>
    <property type="match status" value="1"/>
</dbReference>
<organism evidence="8 9">
    <name type="scientific">Linnemannia gamsii</name>
    <dbReference type="NCBI Taxonomy" id="64522"/>
    <lineage>
        <taxon>Eukaryota</taxon>
        <taxon>Fungi</taxon>
        <taxon>Fungi incertae sedis</taxon>
        <taxon>Mucoromycota</taxon>
        <taxon>Mortierellomycotina</taxon>
        <taxon>Mortierellomycetes</taxon>
        <taxon>Mortierellales</taxon>
        <taxon>Mortierellaceae</taxon>
        <taxon>Linnemannia</taxon>
    </lineage>
</organism>
<feature type="transmembrane region" description="Helical" evidence="6">
    <location>
        <begin position="407"/>
        <end position="428"/>
    </location>
</feature>
<dbReference type="InterPro" id="IPR011701">
    <property type="entry name" value="MFS"/>
</dbReference>
<dbReference type="Proteomes" id="UP001194696">
    <property type="component" value="Unassembled WGS sequence"/>
</dbReference>
<feature type="transmembrane region" description="Helical" evidence="6">
    <location>
        <begin position="449"/>
        <end position="472"/>
    </location>
</feature>
<evidence type="ECO:0000256" key="4">
    <source>
        <dbReference type="ARBA" id="ARBA00023136"/>
    </source>
</evidence>
<feature type="transmembrane region" description="Helical" evidence="6">
    <location>
        <begin position="237"/>
        <end position="258"/>
    </location>
</feature>
<comment type="caution">
    <text evidence="8">The sequence shown here is derived from an EMBL/GenBank/DDBJ whole genome shotgun (WGS) entry which is preliminary data.</text>
</comment>
<dbReference type="Gene3D" id="1.20.1720.10">
    <property type="entry name" value="Multidrug resistance protein D"/>
    <property type="match status" value="1"/>
</dbReference>
<comment type="subcellular location">
    <subcellularLocation>
        <location evidence="1">Membrane</location>
        <topology evidence="1">Multi-pass membrane protein</topology>
    </subcellularLocation>
</comment>
<gene>
    <name evidence="8" type="ORF">BGZ96_012380</name>
</gene>
<evidence type="ECO:0000256" key="6">
    <source>
        <dbReference type="SAM" id="Phobius"/>
    </source>
</evidence>
<dbReference type="PANTHER" id="PTHR23502">
    <property type="entry name" value="MAJOR FACILITATOR SUPERFAMILY"/>
    <property type="match status" value="1"/>
</dbReference>
<dbReference type="Pfam" id="PF07690">
    <property type="entry name" value="MFS_1"/>
    <property type="match status" value="1"/>
</dbReference>
<evidence type="ECO:0000259" key="7">
    <source>
        <dbReference type="PROSITE" id="PS50850"/>
    </source>
</evidence>
<proteinExistence type="predicted"/>
<feature type="transmembrane region" description="Helical" evidence="6">
    <location>
        <begin position="298"/>
        <end position="316"/>
    </location>
</feature>
<dbReference type="InterPro" id="IPR036259">
    <property type="entry name" value="MFS_trans_sf"/>
</dbReference>
<feature type="transmembrane region" description="Helical" evidence="6">
    <location>
        <begin position="542"/>
        <end position="563"/>
    </location>
</feature>
<dbReference type="PROSITE" id="PS50850">
    <property type="entry name" value="MFS"/>
    <property type="match status" value="1"/>
</dbReference>
<feature type="domain" description="Major facilitator superfamily (MFS) profile" evidence="7">
    <location>
        <begin position="141"/>
        <end position="568"/>
    </location>
</feature>
<accession>A0ABQ7JQJ4</accession>
<dbReference type="InterPro" id="IPR020846">
    <property type="entry name" value="MFS_dom"/>
</dbReference>
<reference evidence="8 9" key="1">
    <citation type="journal article" date="2020" name="Fungal Divers.">
        <title>Resolving the Mortierellaceae phylogeny through synthesis of multi-gene phylogenetics and phylogenomics.</title>
        <authorList>
            <person name="Vandepol N."/>
            <person name="Liber J."/>
            <person name="Desiro A."/>
            <person name="Na H."/>
            <person name="Kennedy M."/>
            <person name="Barry K."/>
            <person name="Grigoriev I.V."/>
            <person name="Miller A.N."/>
            <person name="O'Donnell K."/>
            <person name="Stajich J.E."/>
            <person name="Bonito G."/>
        </authorList>
    </citation>
    <scope>NUCLEOTIDE SEQUENCE [LARGE SCALE GENOMIC DNA]</scope>
    <source>
        <strain evidence="8 9">AD045</strain>
    </source>
</reference>
<feature type="transmembrane region" description="Helical" evidence="6">
    <location>
        <begin position="516"/>
        <end position="536"/>
    </location>
</feature>
<feature type="transmembrane region" description="Helical" evidence="6">
    <location>
        <begin position="139"/>
        <end position="160"/>
    </location>
</feature>
<feature type="region of interest" description="Disordered" evidence="5">
    <location>
        <begin position="83"/>
        <end position="103"/>
    </location>
</feature>
<feature type="compositionally biased region" description="Low complexity" evidence="5">
    <location>
        <begin position="94"/>
        <end position="103"/>
    </location>
</feature>
<evidence type="ECO:0000256" key="3">
    <source>
        <dbReference type="ARBA" id="ARBA00022989"/>
    </source>
</evidence>
<keyword evidence="2 6" id="KW-0812">Transmembrane</keyword>
<dbReference type="EMBL" id="JAAAIM010000930">
    <property type="protein sequence ID" value="KAG0283259.1"/>
    <property type="molecule type" value="Genomic_DNA"/>
</dbReference>
<evidence type="ECO:0000313" key="8">
    <source>
        <dbReference type="EMBL" id="KAG0283259.1"/>
    </source>
</evidence>
<protein>
    <recommendedName>
        <fullName evidence="7">Major facilitator superfamily (MFS) profile domain-containing protein</fullName>
    </recommendedName>
</protein>
<feature type="transmembrane region" description="Helical" evidence="6">
    <location>
        <begin position="207"/>
        <end position="225"/>
    </location>
</feature>
<keyword evidence="4 6" id="KW-0472">Membrane</keyword>
<keyword evidence="3 6" id="KW-1133">Transmembrane helix</keyword>
<feature type="transmembrane region" description="Helical" evidence="6">
    <location>
        <begin position="270"/>
        <end position="292"/>
    </location>
</feature>
<feature type="transmembrane region" description="Helical" evidence="6">
    <location>
        <begin position="172"/>
        <end position="195"/>
    </location>
</feature>
<feature type="transmembrane region" description="Helical" evidence="6">
    <location>
        <begin position="369"/>
        <end position="387"/>
    </location>
</feature>
<evidence type="ECO:0000256" key="5">
    <source>
        <dbReference type="SAM" id="MobiDB-lite"/>
    </source>
</evidence>
<dbReference type="SUPFAM" id="SSF103473">
    <property type="entry name" value="MFS general substrate transporter"/>
    <property type="match status" value="1"/>
</dbReference>
<name>A0ABQ7JQJ4_9FUNG</name>
<keyword evidence="9" id="KW-1185">Reference proteome</keyword>
<sequence>MTEFTSSSSSTIHTHAAQPSQEEEKRRNSSSSLSHTNKHTTNDTVEVLTTSLHTGPTATFAIDPVVDATIHDKEKQDLEVKESFPNGNYNNAITSASSPTTTTVVTAPRPKPGFWKQHLSIRPEFHGDPRVELSRFRKAIILCIISQAGSLGGFSSTIYFPSLVLITAELNASQTAINASVSLFILFMGISPLISSTLSDTFAIRRVLYIGFTLIFALASLGGAYANSAGSLIAARVFQAIGSGGASILGAGTVADIYPPEEQGTSMGLMFLGQFLGPVLGPPLGGVLAKAFGWKSTFYFMAIVAAIVIVELFFLLPETYRAPDMDVLKEMEEVKGCAAEGVDGKNVPPRRTGVAFNPFQSVMLLKHPVVLLSSIELGMIFALMFSIETIAPVLFTNAYGLAEDQVGLTYLGAGGGSILGAIMGGKLSDLALMRAKAKNGGEIVLEDRLSLSMWIAGFLVVPLGSLLFGFGAEKGLSIAVPIVGFGIYNFGMAQVIAAGAAYLVNAIPGQGSSATAAANFLRMVMACIFSLIAQIIVNHVGYGNYGIIQAAINIVCMALFYIVKLRGASMRETATRKEEASRK</sequence>
<feature type="compositionally biased region" description="Low complexity" evidence="5">
    <location>
        <begin position="1"/>
        <end position="11"/>
    </location>
</feature>
<feature type="region of interest" description="Disordered" evidence="5">
    <location>
        <begin position="1"/>
        <end position="43"/>
    </location>
</feature>
<evidence type="ECO:0000256" key="1">
    <source>
        <dbReference type="ARBA" id="ARBA00004141"/>
    </source>
</evidence>
<feature type="transmembrane region" description="Helical" evidence="6">
    <location>
        <begin position="478"/>
        <end position="504"/>
    </location>
</feature>
<evidence type="ECO:0000256" key="2">
    <source>
        <dbReference type="ARBA" id="ARBA00022692"/>
    </source>
</evidence>